<protein>
    <submittedName>
        <fullName evidence="1">Phosphatases II</fullName>
    </submittedName>
</protein>
<sequence>MLSFAPWQSSLLSTVLPKRRPVPQDFERKTNANEIVPRLYLSDLYTARSDAELARLGITHVLSVLDFRPVIPPHIVAVHIPLADRSDVDILSHLDATTTFIRDALAAAPQNRVLVHCLMGISRSATVVCAYLVATTDMTAAQALAAVQAKRAVVNPNYGFQRQLRKYAAQCHGEPDPALAGPGTGSGLTVAERIRLLSGREDAAVSVAAASTRSTGTSTSSTASLT</sequence>
<organism evidence="1 2">
    <name type="scientific">Auriscalpium vulgare</name>
    <dbReference type="NCBI Taxonomy" id="40419"/>
    <lineage>
        <taxon>Eukaryota</taxon>
        <taxon>Fungi</taxon>
        <taxon>Dikarya</taxon>
        <taxon>Basidiomycota</taxon>
        <taxon>Agaricomycotina</taxon>
        <taxon>Agaricomycetes</taxon>
        <taxon>Russulales</taxon>
        <taxon>Auriscalpiaceae</taxon>
        <taxon>Auriscalpium</taxon>
    </lineage>
</organism>
<dbReference type="Proteomes" id="UP000814033">
    <property type="component" value="Unassembled WGS sequence"/>
</dbReference>
<accession>A0ACB8RRS9</accession>
<evidence type="ECO:0000313" key="1">
    <source>
        <dbReference type="EMBL" id="KAI0046989.1"/>
    </source>
</evidence>
<proteinExistence type="predicted"/>
<gene>
    <name evidence="1" type="ORF">FA95DRAFT_1541822</name>
</gene>
<keyword evidence="2" id="KW-1185">Reference proteome</keyword>
<dbReference type="EMBL" id="MU275913">
    <property type="protein sequence ID" value="KAI0046989.1"/>
    <property type="molecule type" value="Genomic_DNA"/>
</dbReference>
<reference evidence="1" key="2">
    <citation type="journal article" date="2022" name="New Phytol.">
        <title>Evolutionary transition to the ectomycorrhizal habit in the genomes of a hyperdiverse lineage of mushroom-forming fungi.</title>
        <authorList>
            <person name="Looney B."/>
            <person name="Miyauchi S."/>
            <person name="Morin E."/>
            <person name="Drula E."/>
            <person name="Courty P.E."/>
            <person name="Kohler A."/>
            <person name="Kuo A."/>
            <person name="LaButti K."/>
            <person name="Pangilinan J."/>
            <person name="Lipzen A."/>
            <person name="Riley R."/>
            <person name="Andreopoulos W."/>
            <person name="He G."/>
            <person name="Johnson J."/>
            <person name="Nolan M."/>
            <person name="Tritt A."/>
            <person name="Barry K.W."/>
            <person name="Grigoriev I.V."/>
            <person name="Nagy L.G."/>
            <person name="Hibbett D."/>
            <person name="Henrissat B."/>
            <person name="Matheny P.B."/>
            <person name="Labbe J."/>
            <person name="Martin F.M."/>
        </authorList>
    </citation>
    <scope>NUCLEOTIDE SEQUENCE</scope>
    <source>
        <strain evidence="1">FP105234-sp</strain>
    </source>
</reference>
<comment type="caution">
    <text evidence="1">The sequence shown here is derived from an EMBL/GenBank/DDBJ whole genome shotgun (WGS) entry which is preliminary data.</text>
</comment>
<name>A0ACB8RRS9_9AGAM</name>
<evidence type="ECO:0000313" key="2">
    <source>
        <dbReference type="Proteomes" id="UP000814033"/>
    </source>
</evidence>
<reference evidence="1" key="1">
    <citation type="submission" date="2021-02" db="EMBL/GenBank/DDBJ databases">
        <authorList>
            <consortium name="DOE Joint Genome Institute"/>
            <person name="Ahrendt S."/>
            <person name="Looney B.P."/>
            <person name="Miyauchi S."/>
            <person name="Morin E."/>
            <person name="Drula E."/>
            <person name="Courty P.E."/>
            <person name="Chicoki N."/>
            <person name="Fauchery L."/>
            <person name="Kohler A."/>
            <person name="Kuo A."/>
            <person name="Labutti K."/>
            <person name="Pangilinan J."/>
            <person name="Lipzen A."/>
            <person name="Riley R."/>
            <person name="Andreopoulos W."/>
            <person name="He G."/>
            <person name="Johnson J."/>
            <person name="Barry K.W."/>
            <person name="Grigoriev I.V."/>
            <person name="Nagy L."/>
            <person name="Hibbett D."/>
            <person name="Henrissat B."/>
            <person name="Matheny P.B."/>
            <person name="Labbe J."/>
            <person name="Martin F."/>
        </authorList>
    </citation>
    <scope>NUCLEOTIDE SEQUENCE</scope>
    <source>
        <strain evidence="1">FP105234-sp</strain>
    </source>
</reference>